<evidence type="ECO:0000313" key="1">
    <source>
        <dbReference type="EMBL" id="SER06164.1"/>
    </source>
</evidence>
<name>A0A1H9L3Y2_9ACTN</name>
<dbReference type="RefSeq" id="WP_091183979.1">
    <property type="nucleotide sequence ID" value="NZ_FOFA01000008.1"/>
</dbReference>
<dbReference type="AlphaFoldDB" id="A0A1H9L3Y2"/>
<sequence>MPSNGMLIVGFDLDRHVWTAKVPDHEPLEGWSAVFAYLDRQGYRIVSSCVDYYDARVATDITPTSPTSLDARIYRLFIVRED</sequence>
<dbReference type="OrthoDB" id="9787072at2"/>
<proteinExistence type="predicted"/>
<organism evidence="1 2">
    <name type="scientific">Microlunatus flavus</name>
    <dbReference type="NCBI Taxonomy" id="1036181"/>
    <lineage>
        <taxon>Bacteria</taxon>
        <taxon>Bacillati</taxon>
        <taxon>Actinomycetota</taxon>
        <taxon>Actinomycetes</taxon>
        <taxon>Propionibacteriales</taxon>
        <taxon>Propionibacteriaceae</taxon>
        <taxon>Microlunatus</taxon>
    </lineage>
</organism>
<evidence type="ECO:0000313" key="2">
    <source>
        <dbReference type="Proteomes" id="UP000198504"/>
    </source>
</evidence>
<accession>A0A1H9L3Y2</accession>
<dbReference type="EMBL" id="FOFA01000008">
    <property type="protein sequence ID" value="SER06164.1"/>
    <property type="molecule type" value="Genomic_DNA"/>
</dbReference>
<dbReference type="Proteomes" id="UP000198504">
    <property type="component" value="Unassembled WGS sequence"/>
</dbReference>
<gene>
    <name evidence="1" type="ORF">SAMN05421756_108144</name>
</gene>
<keyword evidence="2" id="KW-1185">Reference proteome</keyword>
<protein>
    <submittedName>
        <fullName evidence="1">Uncharacterized protein</fullName>
    </submittedName>
</protein>
<reference evidence="2" key="1">
    <citation type="submission" date="2016-10" db="EMBL/GenBank/DDBJ databases">
        <authorList>
            <person name="Varghese N."/>
            <person name="Submissions S."/>
        </authorList>
    </citation>
    <scope>NUCLEOTIDE SEQUENCE [LARGE SCALE GENOMIC DNA]</scope>
    <source>
        <strain evidence="2">CGMCC 4.6856</strain>
    </source>
</reference>
<dbReference type="STRING" id="1036181.SAMN05421756_108144"/>